<organism evidence="7 8">
    <name type="scientific">Zhenhengia yiwuensis</name>
    <dbReference type="NCBI Taxonomy" id="2763666"/>
    <lineage>
        <taxon>Bacteria</taxon>
        <taxon>Bacillati</taxon>
        <taxon>Bacillota</taxon>
        <taxon>Clostridia</taxon>
        <taxon>Lachnospirales</taxon>
        <taxon>Lachnospiraceae</taxon>
        <taxon>Zhenhengia</taxon>
    </lineage>
</organism>
<dbReference type="Proteomes" id="UP000655830">
    <property type="component" value="Unassembled WGS sequence"/>
</dbReference>
<dbReference type="GO" id="GO:0008234">
    <property type="term" value="F:cysteine-type peptidase activity"/>
    <property type="evidence" value="ECO:0007669"/>
    <property type="project" value="UniProtKB-KW"/>
</dbReference>
<evidence type="ECO:0000256" key="5">
    <source>
        <dbReference type="SAM" id="SignalP"/>
    </source>
</evidence>
<evidence type="ECO:0000259" key="6">
    <source>
        <dbReference type="PROSITE" id="PS51935"/>
    </source>
</evidence>
<keyword evidence="8" id="KW-1185">Reference proteome</keyword>
<keyword evidence="3" id="KW-0378">Hydrolase</keyword>
<dbReference type="Gene3D" id="2.30.30.40">
    <property type="entry name" value="SH3 Domains"/>
    <property type="match status" value="1"/>
</dbReference>
<dbReference type="RefSeq" id="WP_249331647.1">
    <property type="nucleotide sequence ID" value="NZ_JACRSY010000004.1"/>
</dbReference>
<evidence type="ECO:0000256" key="4">
    <source>
        <dbReference type="ARBA" id="ARBA00022807"/>
    </source>
</evidence>
<evidence type="ECO:0000313" key="7">
    <source>
        <dbReference type="EMBL" id="MBC8578652.1"/>
    </source>
</evidence>
<dbReference type="Gene3D" id="3.90.1720.10">
    <property type="entry name" value="endopeptidase domain like (from Nostoc punctiforme)"/>
    <property type="match status" value="1"/>
</dbReference>
<dbReference type="InterPro" id="IPR010466">
    <property type="entry name" value="DUF1058"/>
</dbReference>
<comment type="caution">
    <text evidence="7">The sequence shown here is derived from an EMBL/GenBank/DDBJ whole genome shotgun (WGS) entry which is preliminary data.</text>
</comment>
<keyword evidence="4" id="KW-0788">Thiol protease</keyword>
<keyword evidence="5" id="KW-0732">Signal</keyword>
<feature type="signal peptide" evidence="5">
    <location>
        <begin position="1"/>
        <end position="23"/>
    </location>
</feature>
<dbReference type="Pfam" id="PF00877">
    <property type="entry name" value="NLPC_P60"/>
    <property type="match status" value="1"/>
</dbReference>
<dbReference type="SUPFAM" id="SSF54001">
    <property type="entry name" value="Cysteine proteinases"/>
    <property type="match status" value="1"/>
</dbReference>
<proteinExistence type="inferred from homology"/>
<comment type="similarity">
    <text evidence="1">Belongs to the peptidase C40 family.</text>
</comment>
<evidence type="ECO:0000256" key="1">
    <source>
        <dbReference type="ARBA" id="ARBA00007074"/>
    </source>
</evidence>
<accession>A0A926EHR7</accession>
<dbReference type="GO" id="GO:0006508">
    <property type="term" value="P:proteolysis"/>
    <property type="evidence" value="ECO:0007669"/>
    <property type="project" value="UniProtKB-KW"/>
</dbReference>
<sequence length="265" mass="29345">MTITKFISSTLLIAMAMVATTNAQTIENVTPQQLIINADAVFAGTPITAENELLDTFATDEGAVSKVIVEEAKVRREPSPDADIINYIKEGIPVFVIERIDNWYHIEIEGIDGYIYKEQIDESSLSLIPYTKTIVEEVEIEEETYLGEEVIGYAKQFLGNPYVYGGNSLTKGVDCSGFVQQVFKNFDIQLTRSSRSQYASDGYKVSKNDLLPGDLVFYGYNGHIDHVAIYAGEGEIIHASTPKTGITMGELYYGKPIIGTKRVID</sequence>
<gene>
    <name evidence="7" type="ORF">H8718_03800</name>
</gene>
<name>A0A926EHR7_9FIRM</name>
<feature type="domain" description="NlpC/P60" evidence="6">
    <location>
        <begin position="144"/>
        <end position="264"/>
    </location>
</feature>
<protein>
    <submittedName>
        <fullName evidence="7">C40 family peptidase</fullName>
    </submittedName>
</protein>
<dbReference type="InterPro" id="IPR038765">
    <property type="entry name" value="Papain-like_cys_pep_sf"/>
</dbReference>
<evidence type="ECO:0000256" key="2">
    <source>
        <dbReference type="ARBA" id="ARBA00022670"/>
    </source>
</evidence>
<feature type="chain" id="PRO_5036804180" evidence="5">
    <location>
        <begin position="24"/>
        <end position="265"/>
    </location>
</feature>
<dbReference type="PANTHER" id="PTHR47053:SF1">
    <property type="entry name" value="MUREIN DD-ENDOPEPTIDASE MEPH-RELATED"/>
    <property type="match status" value="1"/>
</dbReference>
<dbReference type="InterPro" id="IPR051202">
    <property type="entry name" value="Peptidase_C40"/>
</dbReference>
<dbReference type="PROSITE" id="PS51935">
    <property type="entry name" value="NLPC_P60"/>
    <property type="match status" value="1"/>
</dbReference>
<dbReference type="EMBL" id="JACRSY010000004">
    <property type="protein sequence ID" value="MBC8578652.1"/>
    <property type="molecule type" value="Genomic_DNA"/>
</dbReference>
<dbReference type="Pfam" id="PF06347">
    <property type="entry name" value="SH3_4"/>
    <property type="match status" value="1"/>
</dbReference>
<dbReference type="InterPro" id="IPR000064">
    <property type="entry name" value="NLP_P60_dom"/>
</dbReference>
<reference evidence="7" key="1">
    <citation type="submission" date="2020-08" db="EMBL/GenBank/DDBJ databases">
        <title>Genome public.</title>
        <authorList>
            <person name="Liu C."/>
            <person name="Sun Q."/>
        </authorList>
    </citation>
    <scope>NUCLEOTIDE SEQUENCE</scope>
    <source>
        <strain evidence="7">NSJ-12</strain>
    </source>
</reference>
<evidence type="ECO:0000256" key="3">
    <source>
        <dbReference type="ARBA" id="ARBA00022801"/>
    </source>
</evidence>
<dbReference type="PANTHER" id="PTHR47053">
    <property type="entry name" value="MUREIN DD-ENDOPEPTIDASE MEPH-RELATED"/>
    <property type="match status" value="1"/>
</dbReference>
<keyword evidence="2" id="KW-0645">Protease</keyword>
<evidence type="ECO:0000313" key="8">
    <source>
        <dbReference type="Proteomes" id="UP000655830"/>
    </source>
</evidence>
<dbReference type="AlphaFoldDB" id="A0A926EHR7"/>